<dbReference type="AlphaFoldDB" id="A0A4R3LC64"/>
<dbReference type="NCBIfam" id="TIGR00049">
    <property type="entry name" value="iron-sulfur cluster assembly accessory protein"/>
    <property type="match status" value="1"/>
</dbReference>
<keyword evidence="3" id="KW-1185">Reference proteome</keyword>
<dbReference type="NCBIfam" id="NF010147">
    <property type="entry name" value="PRK13623.1"/>
    <property type="match status" value="1"/>
</dbReference>
<dbReference type="Gene3D" id="2.60.300.12">
    <property type="entry name" value="HesB-like domain"/>
    <property type="match status" value="1"/>
</dbReference>
<protein>
    <submittedName>
        <fullName evidence="2">Iron-sulfur cluster assembly protein</fullName>
    </submittedName>
</protein>
<organism evidence="2 3">
    <name type="scientific">Hazenella coriacea</name>
    <dbReference type="NCBI Taxonomy" id="1179467"/>
    <lineage>
        <taxon>Bacteria</taxon>
        <taxon>Bacillati</taxon>
        <taxon>Bacillota</taxon>
        <taxon>Bacilli</taxon>
        <taxon>Bacillales</taxon>
        <taxon>Thermoactinomycetaceae</taxon>
        <taxon>Hazenella</taxon>
    </lineage>
</organism>
<evidence type="ECO:0000259" key="1">
    <source>
        <dbReference type="Pfam" id="PF01521"/>
    </source>
</evidence>
<dbReference type="InterPro" id="IPR016092">
    <property type="entry name" value="ATAP"/>
</dbReference>
<sequence length="118" mass="12706">MITLTEQAALKVKEMIAEQEQPEKLYLRVGVQHGGCSGFSYGMGFDEEKKESDLLLEIHGIKVLIDQESKPLLEGTIIDYKESMMGGGFSINNPNAIATCGCGSSFRTATEAGTPGDC</sequence>
<proteinExistence type="predicted"/>
<dbReference type="RefSeq" id="WP_131923275.1">
    <property type="nucleotide sequence ID" value="NZ_SMAG01000001.1"/>
</dbReference>
<comment type="caution">
    <text evidence="2">The sequence shown here is derived from an EMBL/GenBank/DDBJ whole genome shotgun (WGS) entry which is preliminary data.</text>
</comment>
<dbReference type="InterPro" id="IPR000361">
    <property type="entry name" value="ATAP_core_dom"/>
</dbReference>
<dbReference type="EMBL" id="SMAG01000001">
    <property type="protein sequence ID" value="TCS96898.1"/>
    <property type="molecule type" value="Genomic_DNA"/>
</dbReference>
<dbReference type="Proteomes" id="UP000294937">
    <property type="component" value="Unassembled WGS sequence"/>
</dbReference>
<evidence type="ECO:0000313" key="2">
    <source>
        <dbReference type="EMBL" id="TCS96898.1"/>
    </source>
</evidence>
<name>A0A4R3LC64_9BACL</name>
<dbReference type="OrthoDB" id="9801228at2"/>
<evidence type="ECO:0000313" key="3">
    <source>
        <dbReference type="Proteomes" id="UP000294937"/>
    </source>
</evidence>
<dbReference type="InterPro" id="IPR035903">
    <property type="entry name" value="HesB-like_dom_sf"/>
</dbReference>
<dbReference type="PROSITE" id="PS01152">
    <property type="entry name" value="HESB"/>
    <property type="match status" value="1"/>
</dbReference>
<dbReference type="GO" id="GO:0016226">
    <property type="term" value="P:iron-sulfur cluster assembly"/>
    <property type="evidence" value="ECO:0007669"/>
    <property type="project" value="InterPro"/>
</dbReference>
<dbReference type="InterPro" id="IPR031108">
    <property type="entry name" value="IscA_plant_cyanobact"/>
</dbReference>
<dbReference type="GO" id="GO:0051537">
    <property type="term" value="F:2 iron, 2 sulfur cluster binding"/>
    <property type="evidence" value="ECO:0007669"/>
    <property type="project" value="UniProtKB-ARBA"/>
</dbReference>
<feature type="domain" description="Core" evidence="1">
    <location>
        <begin position="2"/>
        <end position="103"/>
    </location>
</feature>
<dbReference type="PANTHER" id="PTHR47265">
    <property type="entry name" value="IRON-SULFUR ASSEMBLY PROTEIN ISCA, CHLOROPLASTIC"/>
    <property type="match status" value="1"/>
</dbReference>
<dbReference type="GO" id="GO:0030674">
    <property type="term" value="F:protein-macromolecule adaptor activity"/>
    <property type="evidence" value="ECO:0007669"/>
    <property type="project" value="TreeGrafter"/>
</dbReference>
<accession>A0A4R3LC64</accession>
<dbReference type="InterPro" id="IPR017870">
    <property type="entry name" value="FeS_cluster_insertion_CS"/>
</dbReference>
<dbReference type="Pfam" id="PF01521">
    <property type="entry name" value="Fe-S_biosyn"/>
    <property type="match status" value="1"/>
</dbReference>
<gene>
    <name evidence="2" type="ORF">EDD58_101545</name>
</gene>
<dbReference type="SUPFAM" id="SSF89360">
    <property type="entry name" value="HesB-like domain"/>
    <property type="match status" value="1"/>
</dbReference>
<reference evidence="2 3" key="1">
    <citation type="submission" date="2019-03" db="EMBL/GenBank/DDBJ databases">
        <title>Genomic Encyclopedia of Type Strains, Phase IV (KMG-IV): sequencing the most valuable type-strain genomes for metagenomic binning, comparative biology and taxonomic classification.</title>
        <authorList>
            <person name="Goeker M."/>
        </authorList>
    </citation>
    <scope>NUCLEOTIDE SEQUENCE [LARGE SCALE GENOMIC DNA]</scope>
    <source>
        <strain evidence="2 3">DSM 45707</strain>
    </source>
</reference>
<dbReference type="PANTHER" id="PTHR47265:SF1">
    <property type="entry name" value="IRON-SULFUR ASSEMBLY PROTEIN ISCA, CHLOROPLASTIC"/>
    <property type="match status" value="1"/>
</dbReference>